<feature type="transmembrane region" description="Helical" evidence="1">
    <location>
        <begin position="349"/>
        <end position="367"/>
    </location>
</feature>
<keyword evidence="3" id="KW-1185">Reference proteome</keyword>
<dbReference type="RefSeq" id="WP_261272014.1">
    <property type="nucleotide sequence ID" value="NZ_JAMTCC010000006.1"/>
</dbReference>
<feature type="transmembrane region" description="Helical" evidence="1">
    <location>
        <begin position="130"/>
        <end position="148"/>
    </location>
</feature>
<reference evidence="2" key="1">
    <citation type="journal article" date="2023" name="Int. J. Syst. Evol. Microbiol.">
        <title>&lt;i&gt;Shewanella septentrionalis&lt;/i&gt; sp. nov. and &lt;i&gt;Shewanella holmiensis&lt;/i&gt; sp. nov., isolated from Baltic Sea water and sediments.</title>
        <authorList>
            <person name="Martin-Rodriguez A.J."/>
            <person name="Thorell K."/>
            <person name="Joffre E."/>
            <person name="Jensie-Markopoulos S."/>
            <person name="Moore E.R.B."/>
            <person name="Sjoling A."/>
        </authorList>
    </citation>
    <scope>NUCLEOTIDE SEQUENCE</scope>
    <source>
        <strain evidence="2">SP1W3</strain>
    </source>
</reference>
<gene>
    <name evidence="2" type="ORF">NE536_05210</name>
</gene>
<evidence type="ECO:0000256" key="1">
    <source>
        <dbReference type="SAM" id="Phobius"/>
    </source>
</evidence>
<organism evidence="2 3">
    <name type="scientific">Shewanella septentrionalis</name>
    <dbReference type="NCBI Taxonomy" id="2952223"/>
    <lineage>
        <taxon>Bacteria</taxon>
        <taxon>Pseudomonadati</taxon>
        <taxon>Pseudomonadota</taxon>
        <taxon>Gammaproteobacteria</taxon>
        <taxon>Alteromonadales</taxon>
        <taxon>Shewanellaceae</taxon>
        <taxon>Shewanella</taxon>
    </lineage>
</organism>
<feature type="transmembrane region" description="Helical" evidence="1">
    <location>
        <begin position="407"/>
        <end position="425"/>
    </location>
</feature>
<feature type="transmembrane region" description="Helical" evidence="1">
    <location>
        <begin position="374"/>
        <end position="395"/>
    </location>
</feature>
<name>A0A9X2WSQ5_9GAMM</name>
<feature type="transmembrane region" description="Helical" evidence="1">
    <location>
        <begin position="238"/>
        <end position="263"/>
    </location>
</feature>
<dbReference type="AlphaFoldDB" id="A0A9X2WSQ5"/>
<accession>A0A9X2WSQ5</accession>
<feature type="transmembrane region" description="Helical" evidence="1">
    <location>
        <begin position="101"/>
        <end position="124"/>
    </location>
</feature>
<feature type="transmembrane region" description="Helical" evidence="1">
    <location>
        <begin position="323"/>
        <end position="343"/>
    </location>
</feature>
<protein>
    <submittedName>
        <fullName evidence="2">ABC transporter permease</fullName>
    </submittedName>
</protein>
<evidence type="ECO:0000313" key="3">
    <source>
        <dbReference type="Proteomes" id="UP001155604"/>
    </source>
</evidence>
<feature type="transmembrane region" description="Helical" evidence="1">
    <location>
        <begin position="63"/>
        <end position="80"/>
    </location>
</feature>
<dbReference type="EMBL" id="JAMTCC010000006">
    <property type="protein sequence ID" value="MCT7944760.1"/>
    <property type="molecule type" value="Genomic_DNA"/>
</dbReference>
<keyword evidence="1" id="KW-1133">Transmembrane helix</keyword>
<feature type="transmembrane region" description="Helical" evidence="1">
    <location>
        <begin position="30"/>
        <end position="57"/>
    </location>
</feature>
<sequence>MSAAHHKQIQVAKGKRTSQRMNPFNGMLRFWCFDIGSVSFLGTAILGVILACIAAVYGKNDSAELLFSMGIISSSAAVAWQLIRLMASECAQLIPHYRRHIYIQSAVVLTSVFGISVLFCLALGSTSSLPTLVLALVMSFAFICLCLLSTQWFYASFLLFVLVPFISLITGYISLWLSAIALVVLGAFIIRACRALPWRAEARTVYLNGLEMGWFWLPNLQSMRILSRFERYLHPTNFFIGPMLTILLLLIPAVCLVLGVLSHQFHQNFPVLLLLAQFSVISCALVHWSRVQRSRSTETLLLMPGFDGRKGLIAAFCRGQQRLLNVVVGIMLACSLLLGWLSGDLNMPLVGHLVLSTYWACALTLGFGCMCRRVLHVTLTMMVVAGHSLWVSISLASLRDGGNLGDWFIWDMLLMILGSIVLIWGKKTLWKGDVISG</sequence>
<comment type="caution">
    <text evidence="2">The sequence shown here is derived from an EMBL/GenBank/DDBJ whole genome shotgun (WGS) entry which is preliminary data.</text>
</comment>
<evidence type="ECO:0000313" key="2">
    <source>
        <dbReference type="EMBL" id="MCT7944760.1"/>
    </source>
</evidence>
<keyword evidence="1" id="KW-0472">Membrane</keyword>
<keyword evidence="1" id="KW-0812">Transmembrane</keyword>
<feature type="transmembrane region" description="Helical" evidence="1">
    <location>
        <begin position="269"/>
        <end position="288"/>
    </location>
</feature>
<feature type="transmembrane region" description="Helical" evidence="1">
    <location>
        <begin position="175"/>
        <end position="193"/>
    </location>
</feature>
<proteinExistence type="predicted"/>
<dbReference type="Proteomes" id="UP001155604">
    <property type="component" value="Unassembled WGS sequence"/>
</dbReference>